<evidence type="ECO:0000259" key="10">
    <source>
        <dbReference type="Pfam" id="PF01073"/>
    </source>
</evidence>
<evidence type="ECO:0000313" key="13">
    <source>
        <dbReference type="Proteomes" id="UP001412067"/>
    </source>
</evidence>
<organism evidence="12 13">
    <name type="scientific">Platanthera guangdongensis</name>
    <dbReference type="NCBI Taxonomy" id="2320717"/>
    <lineage>
        <taxon>Eukaryota</taxon>
        <taxon>Viridiplantae</taxon>
        <taxon>Streptophyta</taxon>
        <taxon>Embryophyta</taxon>
        <taxon>Tracheophyta</taxon>
        <taxon>Spermatophyta</taxon>
        <taxon>Magnoliopsida</taxon>
        <taxon>Liliopsida</taxon>
        <taxon>Asparagales</taxon>
        <taxon>Orchidaceae</taxon>
        <taxon>Orchidoideae</taxon>
        <taxon>Orchideae</taxon>
        <taxon>Orchidinae</taxon>
        <taxon>Platanthera</taxon>
    </lineage>
</organism>
<keyword evidence="13" id="KW-1185">Reference proteome</keyword>
<evidence type="ECO:0000256" key="1">
    <source>
        <dbReference type="ARBA" id="ARBA00004477"/>
    </source>
</evidence>
<dbReference type="Pfam" id="PF02453">
    <property type="entry name" value="Reticulon"/>
    <property type="match status" value="1"/>
</dbReference>
<keyword evidence="3 8" id="KW-0812">Transmembrane</keyword>
<dbReference type="InterPro" id="IPR003388">
    <property type="entry name" value="Reticulon"/>
</dbReference>
<feature type="transmembrane region" description="Helical" evidence="8">
    <location>
        <begin position="422"/>
        <end position="442"/>
    </location>
</feature>
<keyword evidence="7 8" id="KW-0472">Membrane</keyword>
<gene>
    <name evidence="12" type="ORF">KSP40_PGU016877</name>
</gene>
<feature type="domain" description="Reticulon" evidence="11">
    <location>
        <begin position="389"/>
        <end position="441"/>
    </location>
</feature>
<evidence type="ECO:0000256" key="9">
    <source>
        <dbReference type="SAM" id="SignalP"/>
    </source>
</evidence>
<evidence type="ECO:0000256" key="4">
    <source>
        <dbReference type="ARBA" id="ARBA00022824"/>
    </source>
</evidence>
<evidence type="ECO:0000256" key="2">
    <source>
        <dbReference type="ARBA" id="ARBA00009219"/>
    </source>
</evidence>
<feature type="domain" description="3-beta hydroxysteroid dehydrogenase/isomerase" evidence="10">
    <location>
        <begin position="39"/>
        <end position="216"/>
    </location>
</feature>
<dbReference type="Pfam" id="PF01073">
    <property type="entry name" value="3Beta_HSD"/>
    <property type="match status" value="2"/>
</dbReference>
<feature type="chain" id="PRO_5045358754" evidence="9">
    <location>
        <begin position="18"/>
        <end position="446"/>
    </location>
</feature>
<keyword evidence="6" id="KW-0560">Oxidoreductase</keyword>
<comment type="subcellular location">
    <subcellularLocation>
        <location evidence="1">Endoplasmic reticulum membrane</location>
        <topology evidence="1">Multi-pass membrane protein</topology>
    </subcellularLocation>
</comment>
<dbReference type="InterPro" id="IPR002225">
    <property type="entry name" value="3Beta_OHSteriod_DH/Estase"/>
</dbReference>
<evidence type="ECO:0000256" key="5">
    <source>
        <dbReference type="ARBA" id="ARBA00022989"/>
    </source>
</evidence>
<proteinExistence type="inferred from homology"/>
<evidence type="ECO:0000256" key="8">
    <source>
        <dbReference type="SAM" id="Phobius"/>
    </source>
</evidence>
<dbReference type="SUPFAM" id="SSF51735">
    <property type="entry name" value="NAD(P)-binding Rossmann-fold domains"/>
    <property type="match status" value="1"/>
</dbReference>
<dbReference type="PANTHER" id="PTHR43245">
    <property type="entry name" value="BIFUNCTIONAL POLYMYXIN RESISTANCE PROTEIN ARNA"/>
    <property type="match status" value="1"/>
</dbReference>
<evidence type="ECO:0000256" key="7">
    <source>
        <dbReference type="ARBA" id="ARBA00023136"/>
    </source>
</evidence>
<sequence>MLCIILTSSLFLPLSLSFSLSLSQLHMAGASDASMIVTVIFGRSSFIGRSLVAALLSDVRFTVRVVDPLPAPDPTPSLAPFFQSGRVSYHHVDVRHRSPSLVTSIDGTDAVFHVDPTVTALQPAPAPSSDFQNLHLLLVQSTRNVISACLECRVQRLVYVGSADAVIGGANDVFCLDESVAYPDKFVDSLSELRAQAETMVLRANKKDGPLTCALRFIIGNGKNSWDFTYIENVAHASICAELALRLRTPYVAGRPFFITNQKPMKFWDFLSNILEGLGYQRPSIHIPANVVLSLAEIARFFQEKLFSCRTSNSFITSSTLRSFISTRTFDCSNAERVIGYSPVVSLEDGISLTIASFSQLANCSPSVDHLDLSKPSKAEKLLGNQSAADLLLWRDDRKTFICLLTLFLLHYWFFLSERTFISSASKLLMLFALVLFVHGTLPSSM</sequence>
<evidence type="ECO:0000313" key="12">
    <source>
        <dbReference type="EMBL" id="KAK8960724.1"/>
    </source>
</evidence>
<evidence type="ECO:0000256" key="6">
    <source>
        <dbReference type="ARBA" id="ARBA00023002"/>
    </source>
</evidence>
<keyword evidence="4" id="KW-0256">Endoplasmic reticulum</keyword>
<dbReference type="PANTHER" id="PTHR43245:SF51">
    <property type="entry name" value="SHORT CHAIN DEHYDROGENASE_REDUCTASE FAMILY 42E, MEMBER 2"/>
    <property type="match status" value="1"/>
</dbReference>
<feature type="signal peptide" evidence="9">
    <location>
        <begin position="1"/>
        <end position="17"/>
    </location>
</feature>
<comment type="similarity">
    <text evidence="2">Belongs to the 3-beta-HSD family.</text>
</comment>
<evidence type="ECO:0000256" key="3">
    <source>
        <dbReference type="ARBA" id="ARBA00022692"/>
    </source>
</evidence>
<comment type="caution">
    <text evidence="12">The sequence shown here is derived from an EMBL/GenBank/DDBJ whole genome shotgun (WGS) entry which is preliminary data.</text>
</comment>
<name>A0ABR2MAV2_9ASPA</name>
<accession>A0ABR2MAV2</accession>
<keyword evidence="9" id="KW-0732">Signal</keyword>
<feature type="domain" description="3-beta hydroxysteroid dehydrogenase/isomerase" evidence="10">
    <location>
        <begin position="217"/>
        <end position="286"/>
    </location>
</feature>
<keyword evidence="5 8" id="KW-1133">Transmembrane helix</keyword>
<dbReference type="Gene3D" id="3.40.50.720">
    <property type="entry name" value="NAD(P)-binding Rossmann-like Domain"/>
    <property type="match status" value="1"/>
</dbReference>
<dbReference type="InterPro" id="IPR036291">
    <property type="entry name" value="NAD(P)-bd_dom_sf"/>
</dbReference>
<reference evidence="12 13" key="1">
    <citation type="journal article" date="2022" name="Nat. Plants">
        <title>Genomes of leafy and leafless Platanthera orchids illuminate the evolution of mycoheterotrophy.</title>
        <authorList>
            <person name="Li M.H."/>
            <person name="Liu K.W."/>
            <person name="Li Z."/>
            <person name="Lu H.C."/>
            <person name="Ye Q.L."/>
            <person name="Zhang D."/>
            <person name="Wang J.Y."/>
            <person name="Li Y.F."/>
            <person name="Zhong Z.M."/>
            <person name="Liu X."/>
            <person name="Yu X."/>
            <person name="Liu D.K."/>
            <person name="Tu X.D."/>
            <person name="Liu B."/>
            <person name="Hao Y."/>
            <person name="Liao X.Y."/>
            <person name="Jiang Y.T."/>
            <person name="Sun W.H."/>
            <person name="Chen J."/>
            <person name="Chen Y.Q."/>
            <person name="Ai Y."/>
            <person name="Zhai J.W."/>
            <person name="Wu S.S."/>
            <person name="Zhou Z."/>
            <person name="Hsiao Y.Y."/>
            <person name="Wu W.L."/>
            <person name="Chen Y.Y."/>
            <person name="Lin Y.F."/>
            <person name="Hsu J.L."/>
            <person name="Li C.Y."/>
            <person name="Wang Z.W."/>
            <person name="Zhao X."/>
            <person name="Zhong W.Y."/>
            <person name="Ma X.K."/>
            <person name="Ma L."/>
            <person name="Huang J."/>
            <person name="Chen G.Z."/>
            <person name="Huang M.Z."/>
            <person name="Huang L."/>
            <person name="Peng D.H."/>
            <person name="Luo Y.B."/>
            <person name="Zou S.Q."/>
            <person name="Chen S.P."/>
            <person name="Lan S."/>
            <person name="Tsai W.C."/>
            <person name="Van de Peer Y."/>
            <person name="Liu Z.J."/>
        </authorList>
    </citation>
    <scope>NUCLEOTIDE SEQUENCE [LARGE SCALE GENOMIC DNA]</scope>
    <source>
        <strain evidence="12">Lor288</strain>
    </source>
</reference>
<dbReference type="Proteomes" id="UP001412067">
    <property type="component" value="Unassembled WGS sequence"/>
</dbReference>
<feature type="transmembrane region" description="Helical" evidence="8">
    <location>
        <begin position="400"/>
        <end position="416"/>
    </location>
</feature>
<protein>
    <submittedName>
        <fullName evidence="12">3beta-hydroxysteroid-dehydrogenase/decarboxylase isoform 3</fullName>
    </submittedName>
</protein>
<dbReference type="EMBL" id="JBBWWR010000010">
    <property type="protein sequence ID" value="KAK8960724.1"/>
    <property type="molecule type" value="Genomic_DNA"/>
</dbReference>
<evidence type="ECO:0000259" key="11">
    <source>
        <dbReference type="Pfam" id="PF02453"/>
    </source>
</evidence>
<dbReference type="InterPro" id="IPR050177">
    <property type="entry name" value="Lipid_A_modif_metabolic_enz"/>
</dbReference>